<sequence length="33" mass="3958">MLGIKYEKSYRKFPGLAKVKNLCEKSYIIFLFE</sequence>
<name>A0A368W5N3_9BACL</name>
<dbReference type="EMBL" id="QPJD01000008">
    <property type="protein sequence ID" value="RCW47424.1"/>
    <property type="molecule type" value="Genomic_DNA"/>
</dbReference>
<keyword evidence="2" id="KW-1185">Reference proteome</keyword>
<comment type="caution">
    <text evidence="1">The sequence shown here is derived from an EMBL/GenBank/DDBJ whole genome shotgun (WGS) entry which is preliminary data.</text>
</comment>
<reference evidence="1 2" key="1">
    <citation type="submission" date="2018-07" db="EMBL/GenBank/DDBJ databases">
        <title>Genomic Encyclopedia of Type Strains, Phase III (KMG-III): the genomes of soil and plant-associated and newly described type strains.</title>
        <authorList>
            <person name="Whitman W."/>
        </authorList>
    </citation>
    <scope>NUCLEOTIDE SEQUENCE [LARGE SCALE GENOMIC DNA]</scope>
    <source>
        <strain evidence="1 2">CECT 7506</strain>
    </source>
</reference>
<protein>
    <submittedName>
        <fullName evidence="1">Uncharacterized protein</fullName>
    </submittedName>
</protein>
<gene>
    <name evidence="1" type="ORF">DFP97_10839</name>
</gene>
<organism evidence="1 2">
    <name type="scientific">Paenibacillus prosopidis</name>
    <dbReference type="NCBI Taxonomy" id="630520"/>
    <lineage>
        <taxon>Bacteria</taxon>
        <taxon>Bacillati</taxon>
        <taxon>Bacillota</taxon>
        <taxon>Bacilli</taxon>
        <taxon>Bacillales</taxon>
        <taxon>Paenibacillaceae</taxon>
        <taxon>Paenibacillus</taxon>
    </lineage>
</organism>
<evidence type="ECO:0000313" key="2">
    <source>
        <dbReference type="Proteomes" id="UP000252415"/>
    </source>
</evidence>
<proteinExistence type="predicted"/>
<evidence type="ECO:0000313" key="1">
    <source>
        <dbReference type="EMBL" id="RCW47424.1"/>
    </source>
</evidence>
<dbReference type="AlphaFoldDB" id="A0A368W5N3"/>
<dbReference type="Proteomes" id="UP000252415">
    <property type="component" value="Unassembled WGS sequence"/>
</dbReference>
<accession>A0A368W5N3</accession>